<evidence type="ECO:0000259" key="2">
    <source>
        <dbReference type="Pfam" id="PF12706"/>
    </source>
</evidence>
<protein>
    <recommendedName>
        <fullName evidence="2">Metallo-beta-lactamase domain-containing protein</fullName>
    </recommendedName>
</protein>
<feature type="region of interest" description="Disordered" evidence="1">
    <location>
        <begin position="1"/>
        <end position="30"/>
    </location>
</feature>
<dbReference type="InterPro" id="IPR024884">
    <property type="entry name" value="NAPE-PLD"/>
</dbReference>
<dbReference type="Pfam" id="PF12706">
    <property type="entry name" value="Lactamase_B_2"/>
    <property type="match status" value="1"/>
</dbReference>
<keyword evidence="4" id="KW-1185">Reference proteome</keyword>
<dbReference type="PANTHER" id="PTHR15032:SF4">
    <property type="entry name" value="N-ACYL-PHOSPHATIDYLETHANOLAMINE-HYDROLYZING PHOSPHOLIPASE D"/>
    <property type="match status" value="1"/>
</dbReference>
<gene>
    <name evidence="3" type="ORF">BMG03_09340</name>
</gene>
<dbReference type="PANTHER" id="PTHR15032">
    <property type="entry name" value="N-ACYL-PHOSPHATIDYLETHANOLAMINE-HYDROLYZING PHOSPHOLIPASE D"/>
    <property type="match status" value="1"/>
</dbReference>
<dbReference type="InterPro" id="IPR036866">
    <property type="entry name" value="RibonucZ/Hydroxyglut_hydro"/>
</dbReference>
<proteinExistence type="predicted"/>
<dbReference type="SUPFAM" id="SSF56281">
    <property type="entry name" value="Metallo-hydrolase/oxidoreductase"/>
    <property type="match status" value="1"/>
</dbReference>
<feature type="domain" description="Metallo-beta-lactamase" evidence="2">
    <location>
        <begin position="83"/>
        <end position="283"/>
    </location>
</feature>
<dbReference type="RefSeq" id="WP_075774662.1">
    <property type="nucleotide sequence ID" value="NZ_CP019437.1"/>
</dbReference>
<evidence type="ECO:0000313" key="3">
    <source>
        <dbReference type="EMBL" id="AQS47985.1"/>
    </source>
</evidence>
<dbReference type="Gene3D" id="3.60.15.10">
    <property type="entry name" value="Ribonuclease Z/Hydroxyacylglutathione hydrolase-like"/>
    <property type="match status" value="1"/>
</dbReference>
<dbReference type="PIRSF" id="PIRSF038896">
    <property type="entry name" value="NAPE-PLD"/>
    <property type="match status" value="1"/>
</dbReference>
<sequence length="329" mass="36806">MARNRYYTGPVSDHFDGERFHPHGQPSTDRSFRDILKWRREGQRARWPKHVPIEPSVPPERSDAARLTMVGHASVLIQVAGLNLLTDPVWSDRASPLRFAGPRRVTAPGIAFDHLPPIDAVLISHNHYDHLDTVTLRKLHKRHRPRMVMPLGTDATVRKAVRGARIEIGDWHDRIALTPEISVTLTPANHWSARGLGDRRMALWSGFWIDTPQSRIWFAGDTGYGDGAIFRDIRARHGAPDIAVIPIGAYEPRWFMQPQHVAPEEAVRIFTDIGPAQALGCHWGTFQLTDEPREEPPTLLGQSLAASGIAADRFRAFAPGEVYLAPSTG</sequence>
<dbReference type="Proteomes" id="UP000185622">
    <property type="component" value="Chromosome"/>
</dbReference>
<dbReference type="EMBL" id="CP019437">
    <property type="protein sequence ID" value="AQS47985.1"/>
    <property type="molecule type" value="Genomic_DNA"/>
</dbReference>
<dbReference type="InterPro" id="IPR001279">
    <property type="entry name" value="Metallo-B-lactamas"/>
</dbReference>
<organism evidence="3 4">
    <name type="scientific">Thioclava nitratireducens</name>
    <dbReference type="NCBI Taxonomy" id="1915078"/>
    <lineage>
        <taxon>Bacteria</taxon>
        <taxon>Pseudomonadati</taxon>
        <taxon>Pseudomonadota</taxon>
        <taxon>Alphaproteobacteria</taxon>
        <taxon>Rhodobacterales</taxon>
        <taxon>Paracoccaceae</taxon>
        <taxon>Thioclava</taxon>
    </lineage>
</organism>
<reference evidence="3 4" key="1">
    <citation type="submission" date="2017-01" db="EMBL/GenBank/DDBJ databases">
        <title>The complete genome sequence of a sulfur-oxidizing marine bacterium Thioclava sp. 25B10_4T.</title>
        <authorList>
            <person name="Liu Y."/>
            <person name="Lai Q."/>
            <person name="Shao Z."/>
        </authorList>
    </citation>
    <scope>NUCLEOTIDE SEQUENCE [LARGE SCALE GENOMIC DNA]</scope>
    <source>
        <strain evidence="3 4">25B10_4</strain>
    </source>
</reference>
<accession>A0ABN4X9Z8</accession>
<evidence type="ECO:0000256" key="1">
    <source>
        <dbReference type="SAM" id="MobiDB-lite"/>
    </source>
</evidence>
<evidence type="ECO:0000313" key="4">
    <source>
        <dbReference type="Proteomes" id="UP000185622"/>
    </source>
</evidence>
<name>A0ABN4X9Z8_9RHOB</name>